<keyword evidence="7" id="KW-1185">Reference proteome</keyword>
<dbReference type="InterPro" id="IPR022088">
    <property type="entry name" value="Intraflagellar_transp_cmplxB"/>
</dbReference>
<feature type="region of interest" description="Disordered" evidence="3">
    <location>
        <begin position="251"/>
        <end position="538"/>
    </location>
</feature>
<dbReference type="PROSITE" id="PS00383">
    <property type="entry name" value="TYR_PHOSPHATASE_1"/>
    <property type="match status" value="1"/>
</dbReference>
<feature type="compositionally biased region" description="Polar residues" evidence="3">
    <location>
        <begin position="401"/>
        <end position="412"/>
    </location>
</feature>
<evidence type="ECO:0000256" key="3">
    <source>
        <dbReference type="SAM" id="MobiDB-lite"/>
    </source>
</evidence>
<feature type="compositionally biased region" description="Pro residues" evidence="3">
    <location>
        <begin position="366"/>
        <end position="377"/>
    </location>
</feature>
<evidence type="ECO:0000313" key="6">
    <source>
        <dbReference type="EMBL" id="KAG9511256.1"/>
    </source>
</evidence>
<dbReference type="Pfam" id="PF12317">
    <property type="entry name" value="IFT46_B_C"/>
    <property type="match status" value="1"/>
</dbReference>
<dbReference type="InterPro" id="IPR016130">
    <property type="entry name" value="Tyr_Pase_AS"/>
</dbReference>
<feature type="region of interest" description="Disordered" evidence="3">
    <location>
        <begin position="579"/>
        <end position="599"/>
    </location>
</feature>
<comment type="caution">
    <text evidence="6">The sequence shown here is derived from an EMBL/GenBank/DDBJ whole genome shotgun (WGS) entry which is preliminary data.</text>
</comment>
<feature type="compositionally biased region" description="Polar residues" evidence="3">
    <location>
        <begin position="446"/>
        <end position="464"/>
    </location>
</feature>
<dbReference type="InterPro" id="IPR020422">
    <property type="entry name" value="TYR_PHOSPHATASE_DUAL_dom"/>
</dbReference>
<evidence type="ECO:0000259" key="4">
    <source>
        <dbReference type="PROSITE" id="PS50054"/>
    </source>
</evidence>
<evidence type="ECO:0000256" key="1">
    <source>
        <dbReference type="ARBA" id="ARBA00022801"/>
    </source>
</evidence>
<feature type="compositionally biased region" description="Polar residues" evidence="3">
    <location>
        <begin position="309"/>
        <end position="321"/>
    </location>
</feature>
<dbReference type="PANTHER" id="PTHR46377">
    <property type="entry name" value="DUAL SPECIFICITY PROTEIN PHOSPHATASE 19"/>
    <property type="match status" value="1"/>
</dbReference>
<feature type="compositionally biased region" description="Pro residues" evidence="3">
    <location>
        <begin position="389"/>
        <end position="399"/>
    </location>
</feature>
<feature type="compositionally biased region" description="Basic and acidic residues" evidence="3">
    <location>
        <begin position="430"/>
        <end position="442"/>
    </location>
</feature>
<dbReference type="SMART" id="SM00195">
    <property type="entry name" value="DSPc"/>
    <property type="match status" value="1"/>
</dbReference>
<dbReference type="SUPFAM" id="SSF101447">
    <property type="entry name" value="Formin homology 2 domain (FH2 domain)"/>
    <property type="match status" value="1"/>
</dbReference>
<feature type="region of interest" description="Disordered" evidence="3">
    <location>
        <begin position="611"/>
        <end position="679"/>
    </location>
</feature>
<feature type="compositionally biased region" description="Polar residues" evidence="3">
    <location>
        <begin position="669"/>
        <end position="679"/>
    </location>
</feature>
<dbReference type="PROSITE" id="PS50056">
    <property type="entry name" value="TYR_PHOSPHATASE_2"/>
    <property type="match status" value="1"/>
</dbReference>
<feature type="domain" description="Tyrosine-protein phosphatase" evidence="4">
    <location>
        <begin position="66"/>
        <end position="206"/>
    </location>
</feature>
<feature type="compositionally biased region" description="Polar residues" evidence="3">
    <location>
        <begin position="335"/>
        <end position="365"/>
    </location>
</feature>
<keyword evidence="2" id="KW-0904">Protein phosphatase</keyword>
<dbReference type="Proteomes" id="UP000825002">
    <property type="component" value="Unassembled WGS sequence"/>
</dbReference>
<feature type="compositionally biased region" description="Polar residues" evidence="3">
    <location>
        <begin position="420"/>
        <end position="429"/>
    </location>
</feature>
<protein>
    <submittedName>
        <fullName evidence="6">Dual specificity protein phosphatase 19</fullName>
    </submittedName>
</protein>
<feature type="compositionally biased region" description="Low complexity" evidence="3">
    <location>
        <begin position="583"/>
        <end position="599"/>
    </location>
</feature>
<proteinExistence type="predicted"/>
<name>A0ABQ7SCW1_9ACAR</name>
<dbReference type="InterPro" id="IPR000340">
    <property type="entry name" value="Dual-sp_phosphatase_cat-dom"/>
</dbReference>
<dbReference type="PANTHER" id="PTHR46377:SF1">
    <property type="entry name" value="DUAL SPECIFICITY PROTEIN PHOSPHATASE 19"/>
    <property type="match status" value="1"/>
</dbReference>
<dbReference type="SUPFAM" id="SSF52799">
    <property type="entry name" value="(Phosphotyrosine protein) phosphatases II"/>
    <property type="match status" value="1"/>
</dbReference>
<dbReference type="PROSITE" id="PS50054">
    <property type="entry name" value="TYR_PHOSPHATASE_DUAL"/>
    <property type="match status" value="1"/>
</dbReference>
<feature type="compositionally biased region" description="Polar residues" evidence="3">
    <location>
        <begin position="639"/>
        <end position="649"/>
    </location>
</feature>
<dbReference type="Gene3D" id="3.90.190.10">
    <property type="entry name" value="Protein tyrosine phosphatase superfamily"/>
    <property type="match status" value="1"/>
</dbReference>
<keyword evidence="1" id="KW-0378">Hydrolase</keyword>
<dbReference type="Pfam" id="PF00782">
    <property type="entry name" value="DSPc"/>
    <property type="match status" value="1"/>
</dbReference>
<evidence type="ECO:0000256" key="2">
    <source>
        <dbReference type="ARBA" id="ARBA00022912"/>
    </source>
</evidence>
<evidence type="ECO:0000313" key="7">
    <source>
        <dbReference type="Proteomes" id="UP000825002"/>
    </source>
</evidence>
<dbReference type="InterPro" id="IPR029021">
    <property type="entry name" value="Prot-tyrosine_phosphatase-like"/>
</dbReference>
<feature type="compositionally biased region" description="Acidic residues" evidence="3">
    <location>
        <begin position="758"/>
        <end position="784"/>
    </location>
</feature>
<organism evidence="6 7">
    <name type="scientific">Fragariocoptes setiger</name>
    <dbReference type="NCBI Taxonomy" id="1670756"/>
    <lineage>
        <taxon>Eukaryota</taxon>
        <taxon>Metazoa</taxon>
        <taxon>Ecdysozoa</taxon>
        <taxon>Arthropoda</taxon>
        <taxon>Chelicerata</taxon>
        <taxon>Arachnida</taxon>
        <taxon>Acari</taxon>
        <taxon>Acariformes</taxon>
        <taxon>Trombidiformes</taxon>
        <taxon>Prostigmata</taxon>
        <taxon>Eupodina</taxon>
        <taxon>Eriophyoidea</taxon>
        <taxon>Phytoptidae</taxon>
        <taxon>Fragariocoptes</taxon>
    </lineage>
</organism>
<dbReference type="EMBL" id="JAIFTH010000016">
    <property type="protein sequence ID" value="KAG9511256.1"/>
    <property type="molecule type" value="Genomic_DNA"/>
</dbReference>
<reference evidence="6 7" key="1">
    <citation type="submission" date="2020-10" db="EMBL/GenBank/DDBJ databases">
        <authorList>
            <person name="Klimov P.B."/>
            <person name="Dyachkov S.M."/>
            <person name="Chetverikov P.E."/>
        </authorList>
    </citation>
    <scope>NUCLEOTIDE SEQUENCE [LARGE SCALE GENOMIC DNA]</scope>
    <source>
        <strain evidence="6">BMOC 18-1129-001#AD2665</strain>
        <tissue evidence="6">Entire mites</tissue>
    </source>
</reference>
<dbReference type="InterPro" id="IPR000387">
    <property type="entry name" value="Tyr_Pase_dom"/>
</dbReference>
<feature type="compositionally biased region" description="Polar residues" evidence="3">
    <location>
        <begin position="277"/>
        <end position="295"/>
    </location>
</feature>
<feature type="compositionally biased region" description="Polar residues" evidence="3">
    <location>
        <begin position="499"/>
        <end position="520"/>
    </location>
</feature>
<feature type="domain" description="Tyrosine specific protein phosphatases" evidence="5">
    <location>
        <begin position="124"/>
        <end position="184"/>
    </location>
</feature>
<sequence length="935" mass="103868">MEDRSALFDQLRGFSQRKLKKVETKVVTPSGEQLVEKRGAKGLQTLTGDGAKGGASVEPTRKLDLQVGLILPGLLIGAHDVAHDKPTLELYGITHILNLDNTIENKFEDDYNYKTINLQDKPDADLASVFDDCFDFIDEGRHYGHVLVHCNGGVSRSTAICVAYLMTKEKQSFDTAFTQVKEARSFARPNEGFIRQLKEYDTKLAGSSKKADDKIDDAFTLKKRQEIENEKAMVAGAASVKNRMKMFGQQLDTGASAPGPRSKSVSPMPPKSPTPSYQQQQASGKVTAATTTKSMTPEPRSNRYKKTQETPQTPSASSQPDRPSFRRFQGEKNESQQASKVPSTPLDSPNRAPTWSSSGKTRASTQPPPPPPPPPPVSLFDPKTSSQKQPPPAPAPPPMNASMSRSVPGSTYNNNNSSSATHKSAPTESIKTDMKSQGDKVKPPTHRNQTQATANNDNSSSATLKQAAEPSPIVYGLRRPPPMRILRGISIERQDSVERSMSTTVKTGVGDTAQSKQHPSTAEIGHEPDYSYTPRARSATPTLVRRFEFSSEQNLYHQQPIERPQRSVWATINDNLRLSPTPQQQQQQQQQTYQQHQFYSQRQPIRHWNEHSDNYHQLPPRRNLPLKKQPSSGHDDKPTTGNNYLSSKTATDKSSNRSPSPSSVGAKHVSSTPASGLTRSSTKKLLNLIKTKTKGDLTMADAVDENDEIEALLGQLETESVDNIDWQELGLDEDEVKEIISSQSASNNVLDSSSSSSSEEEEDEEISEELETEEEEDEEEEEEEKGNTTKRTTQHFNKKYSQFSKMASSDQQVKKKDIETWVEQVLTHHDEAASQRSAFEMRLTALKSSLPTIDSLMQEWPPQVEANLGKSDFTFPSIDLPLSEYIDNICGLLGIPTKFGPTISLMLLFELYYEFTESQHFKTRATSQPNDKLTK</sequence>
<gene>
    <name evidence="6" type="primary">DUSP19</name>
    <name evidence="6" type="ORF">GZH46_00175</name>
</gene>
<evidence type="ECO:0000259" key="5">
    <source>
        <dbReference type="PROSITE" id="PS50056"/>
    </source>
</evidence>
<accession>A0ABQ7SCW1</accession>
<feature type="region of interest" description="Disordered" evidence="3">
    <location>
        <begin position="742"/>
        <end position="795"/>
    </location>
</feature>